<evidence type="ECO:0000256" key="5">
    <source>
        <dbReference type="ARBA" id="ARBA00007383"/>
    </source>
</evidence>
<evidence type="ECO:0000256" key="8">
    <source>
        <dbReference type="ARBA" id="ARBA00022723"/>
    </source>
</evidence>
<evidence type="ECO:0000313" key="16">
    <source>
        <dbReference type="Proteomes" id="UP000811545"/>
    </source>
</evidence>
<sequence>MIIAGVDETGRGSLAGPVVSAVVAWSPPGFFVKESKSLKPKEREKLYSYILESSIDWSVGIAEADEVDALNIKEATLLSMKRAVDKIKSPINALIVDGCHLINNIWLMQIATPKGDLLNPVVAAASIIAKVTRDRIMTDLSTEFPIYRWNANKGYATNYHLKVIREYGLCKHHRKSFIHEKPDSR</sequence>
<dbReference type="GO" id="GO:0006298">
    <property type="term" value="P:mismatch repair"/>
    <property type="evidence" value="ECO:0007669"/>
    <property type="project" value="TreeGrafter"/>
</dbReference>
<comment type="cofactor">
    <cofactor evidence="12">
        <name>Mn(2+)</name>
        <dbReference type="ChEBI" id="CHEBI:29035"/>
    </cofactor>
    <cofactor evidence="12">
        <name>Mg(2+)</name>
        <dbReference type="ChEBI" id="CHEBI:18420"/>
    </cofactor>
    <text evidence="12">Manganese or magnesium. Binds 1 divalent metal ion per monomer in the absence of substrate. May bind a second metal ion after substrate binding.</text>
</comment>
<evidence type="ECO:0000259" key="14">
    <source>
        <dbReference type="PROSITE" id="PS51975"/>
    </source>
</evidence>
<keyword evidence="9 12" id="KW-0255">Endonuclease</keyword>
<evidence type="ECO:0000256" key="11">
    <source>
        <dbReference type="ARBA" id="ARBA00023211"/>
    </source>
</evidence>
<dbReference type="InterPro" id="IPR001352">
    <property type="entry name" value="RNase_HII/HIII"/>
</dbReference>
<evidence type="ECO:0000313" key="15">
    <source>
        <dbReference type="EMBL" id="MBT9144484.1"/>
    </source>
</evidence>
<evidence type="ECO:0000256" key="4">
    <source>
        <dbReference type="ARBA" id="ARBA00004496"/>
    </source>
</evidence>
<feature type="domain" description="RNase H type-2" evidence="14">
    <location>
        <begin position="1"/>
        <end position="185"/>
    </location>
</feature>
<name>A0A9E2BGB6_PSYF1</name>
<accession>A0A9E2BGB6</accession>
<gene>
    <name evidence="15" type="primary">rnhB</name>
    <name evidence="15" type="ORF">DDT42_00325</name>
</gene>
<keyword evidence="7 12" id="KW-0540">Nuclease</keyword>
<keyword evidence="6" id="KW-0963">Cytoplasm</keyword>
<reference evidence="15 16" key="1">
    <citation type="journal article" date="2021" name="bioRxiv">
        <title>Unique metabolic strategies in Hadean analogues reveal hints for primordial physiology.</title>
        <authorList>
            <person name="Nobu M.K."/>
            <person name="Nakai R."/>
            <person name="Tamazawa S."/>
            <person name="Mori H."/>
            <person name="Toyoda A."/>
            <person name="Ijiri A."/>
            <person name="Suzuki S."/>
            <person name="Kurokawa K."/>
            <person name="Kamagata Y."/>
            <person name="Tamaki H."/>
        </authorList>
    </citation>
    <scope>NUCLEOTIDE SEQUENCE [LARGE SCALE GENOMIC DNA]</scope>
    <source>
        <strain evidence="15">BS525</strain>
    </source>
</reference>
<dbReference type="Gene3D" id="3.30.420.10">
    <property type="entry name" value="Ribonuclease H-like superfamily/Ribonuclease H"/>
    <property type="match status" value="1"/>
</dbReference>
<evidence type="ECO:0000256" key="13">
    <source>
        <dbReference type="RuleBase" id="RU003515"/>
    </source>
</evidence>
<dbReference type="InterPro" id="IPR012337">
    <property type="entry name" value="RNaseH-like_sf"/>
</dbReference>
<dbReference type="SUPFAM" id="SSF53098">
    <property type="entry name" value="Ribonuclease H-like"/>
    <property type="match status" value="1"/>
</dbReference>
<dbReference type="GO" id="GO:0005737">
    <property type="term" value="C:cytoplasm"/>
    <property type="evidence" value="ECO:0007669"/>
    <property type="project" value="UniProtKB-SubCell"/>
</dbReference>
<evidence type="ECO:0000256" key="7">
    <source>
        <dbReference type="ARBA" id="ARBA00022722"/>
    </source>
</evidence>
<protein>
    <recommendedName>
        <fullName evidence="13">Ribonuclease</fullName>
        <ecNumber evidence="13">3.1.26.4</ecNumber>
    </recommendedName>
</protein>
<dbReference type="GO" id="GO:0046872">
    <property type="term" value="F:metal ion binding"/>
    <property type="evidence" value="ECO:0007669"/>
    <property type="project" value="UniProtKB-KW"/>
</dbReference>
<dbReference type="CDD" id="cd07182">
    <property type="entry name" value="RNase_HII_bacteria_HII_like"/>
    <property type="match status" value="1"/>
</dbReference>
<evidence type="ECO:0000256" key="2">
    <source>
        <dbReference type="ARBA" id="ARBA00001946"/>
    </source>
</evidence>
<keyword evidence="8 12" id="KW-0479">Metal-binding</keyword>
<evidence type="ECO:0000256" key="3">
    <source>
        <dbReference type="ARBA" id="ARBA00004065"/>
    </source>
</evidence>
<dbReference type="GO" id="GO:0003723">
    <property type="term" value="F:RNA binding"/>
    <property type="evidence" value="ECO:0007669"/>
    <property type="project" value="UniProtKB-UniRule"/>
</dbReference>
<comment type="subcellular location">
    <subcellularLocation>
        <location evidence="4">Cytoplasm</location>
    </subcellularLocation>
</comment>
<keyword evidence="11" id="KW-0464">Manganese</keyword>
<dbReference type="GO" id="GO:0043137">
    <property type="term" value="P:DNA replication, removal of RNA primer"/>
    <property type="evidence" value="ECO:0007669"/>
    <property type="project" value="TreeGrafter"/>
</dbReference>
<dbReference type="PROSITE" id="PS51975">
    <property type="entry name" value="RNASE_H_2"/>
    <property type="match status" value="1"/>
</dbReference>
<feature type="binding site" evidence="12">
    <location>
        <position position="8"/>
    </location>
    <ligand>
        <name>a divalent metal cation</name>
        <dbReference type="ChEBI" id="CHEBI:60240"/>
    </ligand>
</feature>
<comment type="catalytic activity">
    <reaction evidence="1 12 13">
        <text>Endonucleolytic cleavage to 5'-phosphomonoester.</text>
        <dbReference type="EC" id="3.1.26.4"/>
    </reaction>
</comment>
<comment type="similarity">
    <text evidence="5 13">Belongs to the RNase HII family.</text>
</comment>
<dbReference type="EC" id="3.1.26.4" evidence="13"/>
<evidence type="ECO:0000256" key="9">
    <source>
        <dbReference type="ARBA" id="ARBA00022759"/>
    </source>
</evidence>
<dbReference type="PANTHER" id="PTHR10954:SF18">
    <property type="entry name" value="RIBONUCLEASE HII"/>
    <property type="match status" value="1"/>
</dbReference>
<evidence type="ECO:0000256" key="1">
    <source>
        <dbReference type="ARBA" id="ARBA00000077"/>
    </source>
</evidence>
<dbReference type="GO" id="GO:0004523">
    <property type="term" value="F:RNA-DNA hybrid ribonuclease activity"/>
    <property type="evidence" value="ECO:0007669"/>
    <property type="project" value="UniProtKB-UniRule"/>
</dbReference>
<dbReference type="NCBIfam" id="NF000595">
    <property type="entry name" value="PRK00015.1-3"/>
    <property type="match status" value="1"/>
</dbReference>
<keyword evidence="10 12" id="KW-0378">Hydrolase</keyword>
<feature type="binding site" evidence="12">
    <location>
        <position position="97"/>
    </location>
    <ligand>
        <name>a divalent metal cation</name>
        <dbReference type="ChEBI" id="CHEBI:60240"/>
    </ligand>
</feature>
<comment type="cofactor">
    <cofactor evidence="2">
        <name>Mg(2+)</name>
        <dbReference type="ChEBI" id="CHEBI:18420"/>
    </cofactor>
</comment>
<dbReference type="AlphaFoldDB" id="A0A9E2BGB6"/>
<dbReference type="Proteomes" id="UP000811545">
    <property type="component" value="Unassembled WGS sequence"/>
</dbReference>
<evidence type="ECO:0000256" key="12">
    <source>
        <dbReference type="PROSITE-ProRule" id="PRU01319"/>
    </source>
</evidence>
<comment type="function">
    <text evidence="3 13">Endonuclease that specifically degrades the RNA of RNA-DNA hybrids.</text>
</comment>
<dbReference type="InterPro" id="IPR024567">
    <property type="entry name" value="RNase_HII/HIII_dom"/>
</dbReference>
<dbReference type="PANTHER" id="PTHR10954">
    <property type="entry name" value="RIBONUCLEASE H2 SUBUNIT A"/>
    <property type="match status" value="1"/>
</dbReference>
<comment type="caution">
    <text evidence="15">The sequence shown here is derived from an EMBL/GenBank/DDBJ whole genome shotgun (WGS) entry which is preliminary data.</text>
</comment>
<feature type="binding site" evidence="12">
    <location>
        <position position="7"/>
    </location>
    <ligand>
        <name>a divalent metal cation</name>
        <dbReference type="ChEBI" id="CHEBI:60240"/>
    </ligand>
</feature>
<evidence type="ECO:0000256" key="10">
    <source>
        <dbReference type="ARBA" id="ARBA00022801"/>
    </source>
</evidence>
<dbReference type="InterPro" id="IPR022898">
    <property type="entry name" value="RNase_HII"/>
</dbReference>
<dbReference type="GO" id="GO:0032299">
    <property type="term" value="C:ribonuclease H2 complex"/>
    <property type="evidence" value="ECO:0007669"/>
    <property type="project" value="TreeGrafter"/>
</dbReference>
<dbReference type="EMBL" id="QLTW01000009">
    <property type="protein sequence ID" value="MBT9144484.1"/>
    <property type="molecule type" value="Genomic_DNA"/>
</dbReference>
<evidence type="ECO:0000256" key="6">
    <source>
        <dbReference type="ARBA" id="ARBA00022490"/>
    </source>
</evidence>
<organism evidence="15 16">
    <name type="scientific">Psychracetigena formicireducens</name>
    <dbReference type="NCBI Taxonomy" id="2986056"/>
    <lineage>
        <taxon>Bacteria</taxon>
        <taxon>Bacillati</taxon>
        <taxon>Candidatus Lithacetigenota</taxon>
        <taxon>Candidatus Psychracetigena</taxon>
    </lineage>
</organism>
<dbReference type="InterPro" id="IPR036397">
    <property type="entry name" value="RNaseH_sf"/>
</dbReference>
<dbReference type="Pfam" id="PF01351">
    <property type="entry name" value="RNase_HII"/>
    <property type="match status" value="1"/>
</dbReference>
<proteinExistence type="inferred from homology"/>